<keyword evidence="3 4" id="KW-0408">Iron</keyword>
<keyword evidence="2 4" id="KW-0479">Metal-binding</keyword>
<reference evidence="7 8" key="1">
    <citation type="submission" date="2018-08" db="EMBL/GenBank/DDBJ databases">
        <title>Comamonas testosteroni strain SWCO2.</title>
        <authorList>
            <person name="Jiang N."/>
            <person name="Zhang X.Z."/>
        </authorList>
    </citation>
    <scope>NUCLEOTIDE SEQUENCE [LARGE SCALE GENOMIC DNA]</scope>
    <source>
        <strain evidence="7 8">SWCO2</strain>
    </source>
</reference>
<dbReference type="GO" id="GO:0046872">
    <property type="term" value="F:metal ion binding"/>
    <property type="evidence" value="ECO:0007669"/>
    <property type="project" value="UniProtKB-KW"/>
</dbReference>
<dbReference type="Proteomes" id="UP000261948">
    <property type="component" value="Unassembled WGS sequence"/>
</dbReference>
<keyword evidence="1 4" id="KW-0349">Heme</keyword>
<proteinExistence type="predicted"/>
<dbReference type="SUPFAM" id="SSF46626">
    <property type="entry name" value="Cytochrome c"/>
    <property type="match status" value="1"/>
</dbReference>
<keyword evidence="8" id="KW-1185">Reference proteome</keyword>
<dbReference type="EMBL" id="QURR01000003">
    <property type="protein sequence ID" value="RGE46398.1"/>
    <property type="molecule type" value="Genomic_DNA"/>
</dbReference>
<dbReference type="Gene3D" id="1.10.760.10">
    <property type="entry name" value="Cytochrome c-like domain"/>
    <property type="match status" value="1"/>
</dbReference>
<gene>
    <name evidence="7" type="ORF">DZC30_04075</name>
</gene>
<dbReference type="AlphaFoldDB" id="A0A373FQG1"/>
<feature type="chain" id="PRO_5016662902" evidence="5">
    <location>
        <begin position="28"/>
        <end position="114"/>
    </location>
</feature>
<evidence type="ECO:0000256" key="2">
    <source>
        <dbReference type="ARBA" id="ARBA00022723"/>
    </source>
</evidence>
<evidence type="ECO:0000313" key="7">
    <source>
        <dbReference type="EMBL" id="RGE46398.1"/>
    </source>
</evidence>
<dbReference type="GO" id="GO:0009055">
    <property type="term" value="F:electron transfer activity"/>
    <property type="evidence" value="ECO:0007669"/>
    <property type="project" value="InterPro"/>
</dbReference>
<name>A0A373FQG1_COMTE</name>
<dbReference type="OrthoDB" id="9805828at2"/>
<organism evidence="7 8">
    <name type="scientific">Comamonas testosteroni</name>
    <name type="common">Pseudomonas testosteroni</name>
    <dbReference type="NCBI Taxonomy" id="285"/>
    <lineage>
        <taxon>Bacteria</taxon>
        <taxon>Pseudomonadati</taxon>
        <taxon>Pseudomonadota</taxon>
        <taxon>Betaproteobacteria</taxon>
        <taxon>Burkholderiales</taxon>
        <taxon>Comamonadaceae</taxon>
        <taxon>Comamonas</taxon>
    </lineage>
</organism>
<evidence type="ECO:0000256" key="5">
    <source>
        <dbReference type="SAM" id="SignalP"/>
    </source>
</evidence>
<dbReference type="GO" id="GO:0020037">
    <property type="term" value="F:heme binding"/>
    <property type="evidence" value="ECO:0007669"/>
    <property type="project" value="InterPro"/>
</dbReference>
<keyword evidence="5" id="KW-0732">Signal</keyword>
<sequence length="114" mass="11822">MESIKMMKKTYTLAALLLSAVAGFAHADEAAQMKRGKELFLTAAVPACAVCHALKDAGAEGAIGPVLDELQPDAARVARALKDGIGAMPSFKATMSEADIAAVSLYVSKVSRAK</sequence>
<feature type="domain" description="Cytochrome c" evidence="6">
    <location>
        <begin position="31"/>
        <end position="111"/>
    </location>
</feature>
<accession>A0A373FQG1</accession>
<dbReference type="InterPro" id="IPR036909">
    <property type="entry name" value="Cyt_c-like_dom_sf"/>
</dbReference>
<dbReference type="PROSITE" id="PS51007">
    <property type="entry name" value="CYTC"/>
    <property type="match status" value="1"/>
</dbReference>
<feature type="signal peptide" evidence="5">
    <location>
        <begin position="1"/>
        <end position="27"/>
    </location>
</feature>
<evidence type="ECO:0000256" key="1">
    <source>
        <dbReference type="ARBA" id="ARBA00022617"/>
    </source>
</evidence>
<evidence type="ECO:0000256" key="4">
    <source>
        <dbReference type="PROSITE-ProRule" id="PRU00433"/>
    </source>
</evidence>
<dbReference type="InterPro" id="IPR009056">
    <property type="entry name" value="Cyt_c-like_dom"/>
</dbReference>
<evidence type="ECO:0000313" key="8">
    <source>
        <dbReference type="Proteomes" id="UP000261948"/>
    </source>
</evidence>
<dbReference type="Pfam" id="PF13442">
    <property type="entry name" value="Cytochrome_CBB3"/>
    <property type="match status" value="1"/>
</dbReference>
<evidence type="ECO:0000256" key="3">
    <source>
        <dbReference type="ARBA" id="ARBA00023004"/>
    </source>
</evidence>
<comment type="caution">
    <text evidence="7">The sequence shown here is derived from an EMBL/GenBank/DDBJ whole genome shotgun (WGS) entry which is preliminary data.</text>
</comment>
<protein>
    <submittedName>
        <fullName evidence="7">Cytochrome c</fullName>
    </submittedName>
</protein>
<evidence type="ECO:0000259" key="6">
    <source>
        <dbReference type="PROSITE" id="PS51007"/>
    </source>
</evidence>